<reference evidence="2" key="2">
    <citation type="submission" date="2020-05" db="UniProtKB">
        <authorList>
            <consortium name="EnsemblMetazoa"/>
        </authorList>
    </citation>
    <scope>IDENTIFICATION</scope>
    <source>
        <strain evidence="2">IAEA</strain>
    </source>
</reference>
<name>A0A1B0BYP3_9MUSC</name>
<keyword evidence="1" id="KW-0472">Membrane</keyword>
<reference evidence="3" key="1">
    <citation type="submission" date="2015-01" db="EMBL/GenBank/DDBJ databases">
        <authorList>
            <person name="Aksoy S."/>
            <person name="Warren W."/>
            <person name="Wilson R.K."/>
        </authorList>
    </citation>
    <scope>NUCLEOTIDE SEQUENCE [LARGE SCALE GENOMIC DNA]</scope>
    <source>
        <strain evidence="3">IAEA</strain>
    </source>
</reference>
<evidence type="ECO:0000256" key="1">
    <source>
        <dbReference type="SAM" id="Phobius"/>
    </source>
</evidence>
<dbReference type="Gene3D" id="2.40.50.140">
    <property type="entry name" value="Nucleic acid-binding proteins"/>
    <property type="match status" value="1"/>
</dbReference>
<proteinExistence type="predicted"/>
<keyword evidence="1" id="KW-0812">Transmembrane</keyword>
<organism evidence="2 3">
    <name type="scientific">Glossina palpalis gambiensis</name>
    <dbReference type="NCBI Taxonomy" id="67801"/>
    <lineage>
        <taxon>Eukaryota</taxon>
        <taxon>Metazoa</taxon>
        <taxon>Ecdysozoa</taxon>
        <taxon>Arthropoda</taxon>
        <taxon>Hexapoda</taxon>
        <taxon>Insecta</taxon>
        <taxon>Pterygota</taxon>
        <taxon>Neoptera</taxon>
        <taxon>Endopterygota</taxon>
        <taxon>Diptera</taxon>
        <taxon>Brachycera</taxon>
        <taxon>Muscomorpha</taxon>
        <taxon>Hippoboscoidea</taxon>
        <taxon>Glossinidae</taxon>
        <taxon>Glossina</taxon>
    </lineage>
</organism>
<evidence type="ECO:0000313" key="3">
    <source>
        <dbReference type="Proteomes" id="UP000092460"/>
    </source>
</evidence>
<evidence type="ECO:0000313" key="2">
    <source>
        <dbReference type="EnsemblMetazoa" id="GPPI044417-PA"/>
    </source>
</evidence>
<feature type="transmembrane region" description="Helical" evidence="1">
    <location>
        <begin position="20"/>
        <end position="40"/>
    </location>
</feature>
<dbReference type="InterPro" id="IPR012340">
    <property type="entry name" value="NA-bd_OB-fold"/>
</dbReference>
<dbReference type="Proteomes" id="UP000092460">
    <property type="component" value="Unassembled WGS sequence"/>
</dbReference>
<dbReference type="AlphaFoldDB" id="A0A1B0BYP3"/>
<keyword evidence="1" id="KW-1133">Transmembrane helix</keyword>
<sequence>MNCLHVYKEEKDMRSSNLSLLLANGSLTFLMLTLGIHALAIQNSLCTPLMVQPTKYNKAKEMNQDPKDGQQIVRIIDSRGNNLEVETADTESENFLVVTMPIKEKFSRLSGQVQKITANLNVYQAKRLHSKMCRLIPQYTWVINSVDVEFLASSLINQRAASCRLRYNT</sequence>
<dbReference type="EnsemblMetazoa" id="GPPI044417-RA">
    <property type="protein sequence ID" value="GPPI044417-PA"/>
    <property type="gene ID" value="GPPI044417"/>
</dbReference>
<dbReference type="EMBL" id="JXJN01022757">
    <property type="status" value="NOT_ANNOTATED_CDS"/>
    <property type="molecule type" value="Genomic_DNA"/>
</dbReference>
<accession>A0A1B0BYP3</accession>
<dbReference type="VEuPathDB" id="VectorBase:GPPI044417"/>
<keyword evidence="3" id="KW-1185">Reference proteome</keyword>
<protein>
    <submittedName>
        <fullName evidence="2">Uncharacterized protein</fullName>
    </submittedName>
</protein>